<sequence length="296" mass="30619">MRLLDSARAGAGTRLRERLRDRARPPGRALVVAGSVLLALVVLVVLVAPWIAPFDPAAQRVGPRLAPPEGEHWSGTDRFGRDTASRVLHGGRQTLLVTAATMAAVVAVGVVVGTVIGLAGPRGDDLGRRVVDTVVAFPAVIVILAFVGLRGPSLPAVLGGALLVWWAPFARLTRALVRAALAEPSAVTARALGASRLHLLRTEVRPRLVGPVGVLVAVETGQLIATVAGLSFLGMGAQPPDPEWGAMLADARGAALSSPHLVLGPGLAVLVTVLALTCVGEGLRDLLDRSTQVVRP</sequence>
<keyword evidence="5 7" id="KW-1133">Transmembrane helix</keyword>
<dbReference type="Pfam" id="PF00528">
    <property type="entry name" value="BPD_transp_1"/>
    <property type="match status" value="1"/>
</dbReference>
<feature type="domain" description="ABC transmembrane type-1" evidence="8">
    <location>
        <begin position="91"/>
        <end position="280"/>
    </location>
</feature>
<evidence type="ECO:0000256" key="6">
    <source>
        <dbReference type="ARBA" id="ARBA00023136"/>
    </source>
</evidence>
<dbReference type="InterPro" id="IPR050366">
    <property type="entry name" value="BP-dependent_transpt_permease"/>
</dbReference>
<feature type="transmembrane region" description="Helical" evidence="7">
    <location>
        <begin position="208"/>
        <end position="237"/>
    </location>
</feature>
<feature type="transmembrane region" description="Helical" evidence="7">
    <location>
        <begin position="95"/>
        <end position="118"/>
    </location>
</feature>
<keyword evidence="10" id="KW-1185">Reference proteome</keyword>
<feature type="transmembrane region" description="Helical" evidence="7">
    <location>
        <begin position="130"/>
        <end position="148"/>
    </location>
</feature>
<evidence type="ECO:0000256" key="3">
    <source>
        <dbReference type="ARBA" id="ARBA00022475"/>
    </source>
</evidence>
<reference evidence="9" key="1">
    <citation type="submission" date="2021-04" db="EMBL/GenBank/DDBJ databases">
        <title>Pseudonocardia sp. nov., isolated from sandy soil of mangrove forest.</title>
        <authorList>
            <person name="Zan Z."/>
            <person name="Huang R."/>
            <person name="Liu W."/>
        </authorList>
    </citation>
    <scope>NUCLEOTIDE SEQUENCE</scope>
    <source>
        <strain evidence="9">S2-4</strain>
    </source>
</reference>
<evidence type="ECO:0000256" key="1">
    <source>
        <dbReference type="ARBA" id="ARBA00004651"/>
    </source>
</evidence>
<dbReference type="PANTHER" id="PTHR43386:SF1">
    <property type="entry name" value="D,D-DIPEPTIDE TRANSPORT SYSTEM PERMEASE PROTEIN DDPC-RELATED"/>
    <property type="match status" value="1"/>
</dbReference>
<evidence type="ECO:0000256" key="2">
    <source>
        <dbReference type="ARBA" id="ARBA00022448"/>
    </source>
</evidence>
<comment type="subcellular location">
    <subcellularLocation>
        <location evidence="1 7">Cell membrane</location>
        <topology evidence="1 7">Multi-pass membrane protein</topology>
    </subcellularLocation>
</comment>
<dbReference type="InterPro" id="IPR025966">
    <property type="entry name" value="OppC_N"/>
</dbReference>
<feature type="transmembrane region" description="Helical" evidence="7">
    <location>
        <begin position="154"/>
        <end position="172"/>
    </location>
</feature>
<proteinExistence type="inferred from homology"/>
<evidence type="ECO:0000256" key="5">
    <source>
        <dbReference type="ARBA" id="ARBA00022989"/>
    </source>
</evidence>
<dbReference type="Gene3D" id="1.10.3720.10">
    <property type="entry name" value="MetI-like"/>
    <property type="match status" value="1"/>
</dbReference>
<comment type="similarity">
    <text evidence="7">Belongs to the binding-protein-dependent transport system permease family.</text>
</comment>
<keyword evidence="6 7" id="KW-0472">Membrane</keyword>
<evidence type="ECO:0000256" key="4">
    <source>
        <dbReference type="ARBA" id="ARBA00022692"/>
    </source>
</evidence>
<protein>
    <submittedName>
        <fullName evidence="9">ABC transporter permease subunit</fullName>
    </submittedName>
</protein>
<keyword evidence="3" id="KW-1003">Cell membrane</keyword>
<dbReference type="Proteomes" id="UP001165283">
    <property type="component" value="Unassembled WGS sequence"/>
</dbReference>
<dbReference type="InterPro" id="IPR035906">
    <property type="entry name" value="MetI-like_sf"/>
</dbReference>
<dbReference type="RefSeq" id="WP_308216129.1">
    <property type="nucleotide sequence ID" value="NZ_JAGSOV010000097.1"/>
</dbReference>
<evidence type="ECO:0000313" key="9">
    <source>
        <dbReference type="EMBL" id="MCO1660887.1"/>
    </source>
</evidence>
<name>A0ABT1ACU7_9PSEU</name>
<accession>A0ABT1ACU7</accession>
<keyword evidence="4 7" id="KW-0812">Transmembrane</keyword>
<keyword evidence="2 7" id="KW-0813">Transport</keyword>
<dbReference type="Pfam" id="PF12911">
    <property type="entry name" value="OppC_N"/>
    <property type="match status" value="1"/>
</dbReference>
<dbReference type="SUPFAM" id="SSF161098">
    <property type="entry name" value="MetI-like"/>
    <property type="match status" value="1"/>
</dbReference>
<dbReference type="PROSITE" id="PS50928">
    <property type="entry name" value="ABC_TM1"/>
    <property type="match status" value="1"/>
</dbReference>
<comment type="caution">
    <text evidence="9">The sequence shown here is derived from an EMBL/GenBank/DDBJ whole genome shotgun (WGS) entry which is preliminary data.</text>
</comment>
<evidence type="ECO:0000259" key="8">
    <source>
        <dbReference type="PROSITE" id="PS50928"/>
    </source>
</evidence>
<organism evidence="9 10">
    <name type="scientific">Pseudonocardia humida</name>
    <dbReference type="NCBI Taxonomy" id="2800819"/>
    <lineage>
        <taxon>Bacteria</taxon>
        <taxon>Bacillati</taxon>
        <taxon>Actinomycetota</taxon>
        <taxon>Actinomycetes</taxon>
        <taxon>Pseudonocardiales</taxon>
        <taxon>Pseudonocardiaceae</taxon>
        <taxon>Pseudonocardia</taxon>
    </lineage>
</organism>
<feature type="transmembrane region" description="Helical" evidence="7">
    <location>
        <begin position="257"/>
        <end position="279"/>
    </location>
</feature>
<feature type="transmembrane region" description="Helical" evidence="7">
    <location>
        <begin position="29"/>
        <end position="52"/>
    </location>
</feature>
<evidence type="ECO:0000313" key="10">
    <source>
        <dbReference type="Proteomes" id="UP001165283"/>
    </source>
</evidence>
<evidence type="ECO:0000256" key="7">
    <source>
        <dbReference type="RuleBase" id="RU363032"/>
    </source>
</evidence>
<dbReference type="CDD" id="cd06261">
    <property type="entry name" value="TM_PBP2"/>
    <property type="match status" value="1"/>
</dbReference>
<dbReference type="EMBL" id="JAGSOV010000097">
    <property type="protein sequence ID" value="MCO1660887.1"/>
    <property type="molecule type" value="Genomic_DNA"/>
</dbReference>
<dbReference type="InterPro" id="IPR000515">
    <property type="entry name" value="MetI-like"/>
</dbReference>
<dbReference type="PANTHER" id="PTHR43386">
    <property type="entry name" value="OLIGOPEPTIDE TRANSPORT SYSTEM PERMEASE PROTEIN APPC"/>
    <property type="match status" value="1"/>
</dbReference>
<gene>
    <name evidence="9" type="ORF">KDL28_38150</name>
</gene>